<proteinExistence type="inferred from homology"/>
<evidence type="ECO:0000313" key="3">
    <source>
        <dbReference type="EMBL" id="MBB5343102.1"/>
    </source>
</evidence>
<dbReference type="InterPro" id="IPR013088">
    <property type="entry name" value="Znf_NHR/GATA"/>
</dbReference>
<reference evidence="3 4" key="1">
    <citation type="submission" date="2020-08" db="EMBL/GenBank/DDBJ databases">
        <title>Genomic Encyclopedia of Type Strains, Phase IV (KMG-V): Genome sequencing to study the core and pangenomes of soil and plant-associated prokaryotes.</title>
        <authorList>
            <person name="Whitman W."/>
        </authorList>
    </citation>
    <scope>NUCLEOTIDE SEQUENCE [LARGE SCALE GENOMIC DNA]</scope>
    <source>
        <strain evidence="3 4">M8US30</strain>
    </source>
</reference>
<dbReference type="EMBL" id="JACHDZ010000001">
    <property type="protein sequence ID" value="MBB5343102.1"/>
    <property type="molecule type" value="Genomic_DNA"/>
</dbReference>
<dbReference type="Pfam" id="PF03884">
    <property type="entry name" value="YacG"/>
    <property type="match status" value="1"/>
</dbReference>
<dbReference type="AlphaFoldDB" id="A0A7W8J5Q0"/>
<dbReference type="HAMAP" id="MF_00649">
    <property type="entry name" value="DNA_gyrase_inhibitor_YacG"/>
    <property type="match status" value="1"/>
</dbReference>
<organism evidence="3 4">
    <name type="scientific">Tunturiibacter lichenicola</name>
    <dbReference type="NCBI Taxonomy" id="2051959"/>
    <lineage>
        <taxon>Bacteria</taxon>
        <taxon>Pseudomonadati</taxon>
        <taxon>Acidobacteriota</taxon>
        <taxon>Terriglobia</taxon>
        <taxon>Terriglobales</taxon>
        <taxon>Acidobacteriaceae</taxon>
        <taxon>Tunturiibacter</taxon>
    </lineage>
</organism>
<dbReference type="GO" id="GO:0008270">
    <property type="term" value="F:zinc ion binding"/>
    <property type="evidence" value="ECO:0007669"/>
    <property type="project" value="InterPro"/>
</dbReference>
<dbReference type="InterPro" id="IPR005584">
    <property type="entry name" value="DNA_gyrase_inhibitor_YacG"/>
</dbReference>
<dbReference type="Proteomes" id="UP000569092">
    <property type="component" value="Unassembled WGS sequence"/>
</dbReference>
<keyword evidence="2" id="KW-0862">Zinc</keyword>
<dbReference type="GO" id="GO:0006355">
    <property type="term" value="P:regulation of DNA-templated transcription"/>
    <property type="evidence" value="ECO:0007669"/>
    <property type="project" value="InterPro"/>
</dbReference>
<dbReference type="PANTHER" id="PTHR36150:SF1">
    <property type="entry name" value="DNA GYRASE INHIBITOR YACG"/>
    <property type="match status" value="1"/>
</dbReference>
<evidence type="ECO:0000256" key="1">
    <source>
        <dbReference type="ARBA" id="ARBA00022723"/>
    </source>
</evidence>
<dbReference type="SUPFAM" id="SSF57716">
    <property type="entry name" value="Glucocorticoid receptor-like (DNA-binding domain)"/>
    <property type="match status" value="1"/>
</dbReference>
<protein>
    <recommendedName>
        <fullName evidence="5">DNA gyrase inhibitor YacG</fullName>
    </recommendedName>
</protein>
<evidence type="ECO:0008006" key="5">
    <source>
        <dbReference type="Google" id="ProtNLM"/>
    </source>
</evidence>
<keyword evidence="1" id="KW-0479">Metal-binding</keyword>
<comment type="caution">
    <text evidence="3">The sequence shown here is derived from an EMBL/GenBank/DDBJ whole genome shotgun (WGS) entry which is preliminary data.</text>
</comment>
<name>A0A7W8J5Q0_9BACT</name>
<accession>A0A7W8J5Q0</accession>
<evidence type="ECO:0000256" key="2">
    <source>
        <dbReference type="ARBA" id="ARBA00022833"/>
    </source>
</evidence>
<gene>
    <name evidence="3" type="ORF">HDF10_001052</name>
</gene>
<dbReference type="Gene3D" id="3.30.50.10">
    <property type="entry name" value="Erythroid Transcription Factor GATA-1, subunit A"/>
    <property type="match status" value="1"/>
</dbReference>
<dbReference type="PANTHER" id="PTHR36150">
    <property type="entry name" value="DNA GYRASE INHIBITOR YACG"/>
    <property type="match status" value="1"/>
</dbReference>
<sequence>MSNKSPDAKIKTLRCPTCRNIVLATGEDFPFCSDRCRRIDLGKWASGDYKISTPIQDPDLLEELARSNKHNRQNDDDVN</sequence>
<evidence type="ECO:0000313" key="4">
    <source>
        <dbReference type="Proteomes" id="UP000569092"/>
    </source>
</evidence>